<dbReference type="RefSeq" id="WP_081811373.1">
    <property type="nucleotide sequence ID" value="NZ_AWFF01000049.1"/>
</dbReference>
<dbReference type="Pfam" id="PF01555">
    <property type="entry name" value="N6_N4_Mtase"/>
    <property type="match status" value="1"/>
</dbReference>
<dbReference type="GO" id="GO:0008170">
    <property type="term" value="F:N-methyltransferase activity"/>
    <property type="evidence" value="ECO:0007669"/>
    <property type="project" value="InterPro"/>
</dbReference>
<dbReference type="GO" id="GO:0009007">
    <property type="term" value="F:site-specific DNA-methyltransferase (adenine-specific) activity"/>
    <property type="evidence" value="ECO:0007669"/>
    <property type="project" value="UniProtKB-EC"/>
</dbReference>
<dbReference type="InterPro" id="IPR002052">
    <property type="entry name" value="DNA_methylase_N6_adenine_CS"/>
</dbReference>
<dbReference type="EC" id="2.1.1.72" evidence="2"/>
<evidence type="ECO:0000256" key="3">
    <source>
        <dbReference type="ARBA" id="ARBA00022603"/>
    </source>
</evidence>
<keyword evidence="5" id="KW-0949">S-adenosyl-L-methionine</keyword>
<comment type="caution">
    <text evidence="8">The sequence shown here is derived from an EMBL/GenBank/DDBJ whole genome shotgun (WGS) entry which is preliminary data.</text>
</comment>
<dbReference type="InterPro" id="IPR015840">
    <property type="entry name" value="DNA_MeTrfase_ParB"/>
</dbReference>
<organism evidence="8 9">
    <name type="scientific">Hyphomonas beringensis</name>
    <dbReference type="NCBI Taxonomy" id="1280946"/>
    <lineage>
        <taxon>Bacteria</taxon>
        <taxon>Pseudomonadati</taxon>
        <taxon>Pseudomonadota</taxon>
        <taxon>Alphaproteobacteria</taxon>
        <taxon>Hyphomonadales</taxon>
        <taxon>Hyphomonadaceae</taxon>
        <taxon>Hyphomonas</taxon>
    </lineage>
</organism>
<dbReference type="PATRIC" id="fig|1280946.3.peg.2479"/>
<evidence type="ECO:0000256" key="6">
    <source>
        <dbReference type="ARBA" id="ARBA00047942"/>
    </source>
</evidence>
<dbReference type="eggNOG" id="COG0863">
    <property type="taxonomic scope" value="Bacteria"/>
</dbReference>
<sequence length="449" mass="49254">MPADTSYGYGTNEFQLKIQYVEIGKLVPYVRHARTHKPKQIDQIASAIRQFGFTNPILIGDDGEIIAGHGRVLAAKQLGMREIPTVCLSHLSPEERQAYRIADNRLAERAGWDEGLLAIELASLAQLDVNFELEITGFDTAEIDLLLDTSAAERDEADAIPEPVAGPAITRSGNVWVLGKHRLLCGDATDPEAYGRLLGNERADCVFTDPPYNVKIDGNVCGKGAFRHREFAMASGEMDKATFTDFLTQCLVQMATYSRDGSIHFVCMDWRHLPELLAAGDVAYSELKNLIAWVKSNAGMGTFYRSQHELVLVYKHGTAPHTNTFGLGETGRHRSNVWQYAGVNSFGKNQKDLALHPTVKPVAMVKDAIRDVTKLKQIVLDPFGGSGTTLIAAHQTGRIARLIELDAVYCDVICRRFEDITGTQAILDETGDTFQTVAAARSMAGADDA</sequence>
<evidence type="ECO:0000256" key="1">
    <source>
        <dbReference type="ARBA" id="ARBA00006594"/>
    </source>
</evidence>
<evidence type="ECO:0000256" key="4">
    <source>
        <dbReference type="ARBA" id="ARBA00022679"/>
    </source>
</evidence>
<dbReference type="PROSITE" id="PS00092">
    <property type="entry name" value="N6_MTASE"/>
    <property type="match status" value="1"/>
</dbReference>
<dbReference type="PIRSF" id="PIRSF036758">
    <property type="entry name" value="Aden_M_ParB"/>
    <property type="match status" value="1"/>
</dbReference>
<dbReference type="OrthoDB" id="7806498at2"/>
<dbReference type="SMART" id="SM00470">
    <property type="entry name" value="ParB"/>
    <property type="match status" value="1"/>
</dbReference>
<proteinExistence type="inferred from homology"/>
<dbReference type="STRING" id="1280946.HY29_16605"/>
<dbReference type="InterPro" id="IPR002295">
    <property type="entry name" value="N4/N6-MTase_EcoPI_Mod-like"/>
</dbReference>
<dbReference type="CDD" id="cd16403">
    <property type="entry name" value="ParB_N_like_MT"/>
    <property type="match status" value="1"/>
</dbReference>
<keyword evidence="9" id="KW-1185">Reference proteome</keyword>
<keyword evidence="4" id="KW-0808">Transferase</keyword>
<gene>
    <name evidence="8" type="ORF">HY29_16605</name>
</gene>
<dbReference type="InterPro" id="IPR029063">
    <property type="entry name" value="SAM-dependent_MTases_sf"/>
</dbReference>
<dbReference type="InterPro" id="IPR036086">
    <property type="entry name" value="ParB/Sulfiredoxin_sf"/>
</dbReference>
<dbReference type="Pfam" id="PF02195">
    <property type="entry name" value="ParB_N"/>
    <property type="match status" value="1"/>
</dbReference>
<evidence type="ECO:0000256" key="2">
    <source>
        <dbReference type="ARBA" id="ARBA00011900"/>
    </source>
</evidence>
<name>A0A062UBY3_9PROT</name>
<feature type="domain" description="ParB-like N-terminal" evidence="7">
    <location>
        <begin position="19"/>
        <end position="105"/>
    </location>
</feature>
<dbReference type="Gene3D" id="3.90.1530.10">
    <property type="entry name" value="Conserved hypothetical protein from pyrococcus furiosus pfu- 392566-001, ParB domain"/>
    <property type="match status" value="1"/>
</dbReference>
<dbReference type="EMBL" id="AWFF01000049">
    <property type="protein sequence ID" value="KCZ53640.1"/>
    <property type="molecule type" value="Genomic_DNA"/>
</dbReference>
<dbReference type="GO" id="GO:0032259">
    <property type="term" value="P:methylation"/>
    <property type="evidence" value="ECO:0007669"/>
    <property type="project" value="UniProtKB-KW"/>
</dbReference>
<evidence type="ECO:0000259" key="7">
    <source>
        <dbReference type="SMART" id="SM00470"/>
    </source>
</evidence>
<accession>A0A062UBY3</accession>
<dbReference type="InterPro" id="IPR003115">
    <property type="entry name" value="ParB_N"/>
</dbReference>
<dbReference type="eggNOG" id="COG1475">
    <property type="taxonomic scope" value="Bacteria"/>
</dbReference>
<evidence type="ECO:0000256" key="5">
    <source>
        <dbReference type="ARBA" id="ARBA00022691"/>
    </source>
</evidence>
<reference evidence="8 9" key="1">
    <citation type="journal article" date="2014" name="Antonie Van Leeuwenhoek">
        <title>Hyphomonas beringensis sp. nov. and Hyphomonas chukchiensis sp. nov., isolated from surface seawater of the Bering Sea and Chukchi Sea.</title>
        <authorList>
            <person name="Li C."/>
            <person name="Lai Q."/>
            <person name="Li G."/>
            <person name="Dong C."/>
            <person name="Wang J."/>
            <person name="Liao Y."/>
            <person name="Shao Z."/>
        </authorList>
    </citation>
    <scope>NUCLEOTIDE SEQUENCE [LARGE SCALE GENOMIC DNA]</scope>
    <source>
        <strain evidence="8 9">25B14_1</strain>
    </source>
</reference>
<protein>
    <recommendedName>
        <fullName evidence="2">site-specific DNA-methyltransferase (adenine-specific)</fullName>
        <ecNumber evidence="2">2.1.1.72</ecNumber>
    </recommendedName>
</protein>
<dbReference type="PRINTS" id="PR00506">
    <property type="entry name" value="D21N6MTFRASE"/>
</dbReference>
<dbReference type="GO" id="GO:0003677">
    <property type="term" value="F:DNA binding"/>
    <property type="evidence" value="ECO:0007669"/>
    <property type="project" value="InterPro"/>
</dbReference>
<evidence type="ECO:0000313" key="8">
    <source>
        <dbReference type="EMBL" id="KCZ53640.1"/>
    </source>
</evidence>
<dbReference type="AlphaFoldDB" id="A0A062UBY3"/>
<evidence type="ECO:0000313" key="9">
    <source>
        <dbReference type="Proteomes" id="UP000027037"/>
    </source>
</evidence>
<dbReference type="Proteomes" id="UP000027037">
    <property type="component" value="Unassembled WGS sequence"/>
</dbReference>
<comment type="similarity">
    <text evidence="1">Belongs to the N(4)/N(6)-methyltransferase family.</text>
</comment>
<dbReference type="InterPro" id="IPR002941">
    <property type="entry name" value="DNA_methylase_N4/N6"/>
</dbReference>
<dbReference type="SUPFAM" id="SSF110849">
    <property type="entry name" value="ParB/Sulfiredoxin"/>
    <property type="match status" value="1"/>
</dbReference>
<dbReference type="Gene3D" id="3.40.50.150">
    <property type="entry name" value="Vaccinia Virus protein VP39"/>
    <property type="match status" value="1"/>
</dbReference>
<keyword evidence="3" id="KW-0489">Methyltransferase</keyword>
<dbReference type="SUPFAM" id="SSF53335">
    <property type="entry name" value="S-adenosyl-L-methionine-dependent methyltransferases"/>
    <property type="match status" value="1"/>
</dbReference>
<comment type="catalytic activity">
    <reaction evidence="6">
        <text>a 2'-deoxyadenosine in DNA + S-adenosyl-L-methionine = an N(6)-methyl-2'-deoxyadenosine in DNA + S-adenosyl-L-homocysteine + H(+)</text>
        <dbReference type="Rhea" id="RHEA:15197"/>
        <dbReference type="Rhea" id="RHEA-COMP:12418"/>
        <dbReference type="Rhea" id="RHEA-COMP:12419"/>
        <dbReference type="ChEBI" id="CHEBI:15378"/>
        <dbReference type="ChEBI" id="CHEBI:57856"/>
        <dbReference type="ChEBI" id="CHEBI:59789"/>
        <dbReference type="ChEBI" id="CHEBI:90615"/>
        <dbReference type="ChEBI" id="CHEBI:90616"/>
        <dbReference type="EC" id="2.1.1.72"/>
    </reaction>
</comment>